<organism evidence="4 5">
    <name type="scientific">Aureicoccus marinus</name>
    <dbReference type="NCBI Taxonomy" id="754435"/>
    <lineage>
        <taxon>Bacteria</taxon>
        <taxon>Pseudomonadati</taxon>
        <taxon>Bacteroidota</taxon>
        <taxon>Flavobacteriia</taxon>
        <taxon>Flavobacteriales</taxon>
        <taxon>Flavobacteriaceae</taxon>
        <taxon>Aureicoccus</taxon>
    </lineage>
</organism>
<evidence type="ECO:0000259" key="3">
    <source>
        <dbReference type="Pfam" id="PF08338"/>
    </source>
</evidence>
<reference evidence="5" key="1">
    <citation type="submission" date="2016-11" db="EMBL/GenBank/DDBJ databases">
        <title>Trade-off between light-utilization and light-protection in marine flavobacteria.</title>
        <authorList>
            <person name="Kumagai Y."/>
            <person name="Yoshizawa S."/>
            <person name="Kogure K."/>
        </authorList>
    </citation>
    <scope>NUCLEOTIDE SEQUENCE [LARGE SCALE GENOMIC DNA]</scope>
    <source>
        <strain evidence="5">SG-18</strain>
    </source>
</reference>
<dbReference type="Proteomes" id="UP000239366">
    <property type="component" value="Unassembled WGS sequence"/>
</dbReference>
<dbReference type="InterPro" id="IPR036291">
    <property type="entry name" value="NAD(P)-bd_dom_sf"/>
</dbReference>
<dbReference type="PANTHER" id="PTHR11092">
    <property type="entry name" value="SUGAR NUCLEOTIDE EPIMERASE RELATED"/>
    <property type="match status" value="1"/>
</dbReference>
<sequence>MKVLITGATGLVGTALRKHYEEKGIEVHYLTTSNKKIGQGYGSGFLWNPRKKEMDLQAFEGVTHLVNLAGASIAQRWTSKNRKSILNSRIDSLSTLNEALKQLNSNKIEHFLTASAIGIYPNSYSTEYREEHAGVDNSFLGEVVEAWEKAVQPFDAHAFPVSILRIGIVLDAEEGALPKLVQPIVSGVGAPLGSGRQWQSWIHIQDLVGIIIHAQKHTLSGVYNGVAPQPVRQKELTRAVAKSLGKKIWLPPVPSFVLRLMLGEMAYIALASQRVSAEKILQTGYAFTFDKVQPALDSLLPKN</sequence>
<dbReference type="Gene3D" id="3.40.50.720">
    <property type="entry name" value="NAD(P)-binding Rossmann-like Domain"/>
    <property type="match status" value="1"/>
</dbReference>
<name>A0A2S7T569_9FLAO</name>
<dbReference type="SUPFAM" id="SSF51735">
    <property type="entry name" value="NAD(P)-binding Rossmann-fold domains"/>
    <property type="match status" value="1"/>
</dbReference>
<comment type="similarity">
    <text evidence="1">Belongs to the NAD(P)-dependent epimerase/dehydratase family. SDR39U1 subfamily.</text>
</comment>
<feature type="domain" description="NAD-dependent epimerase/dehydratase" evidence="2">
    <location>
        <begin position="3"/>
        <end position="218"/>
    </location>
</feature>
<protein>
    <submittedName>
        <fullName evidence="4">TIGR01777 family protein</fullName>
    </submittedName>
</protein>
<dbReference type="InterPro" id="IPR013549">
    <property type="entry name" value="DUF1731"/>
</dbReference>
<dbReference type="EMBL" id="MQVX01000001">
    <property type="protein sequence ID" value="PQJ14596.1"/>
    <property type="molecule type" value="Genomic_DNA"/>
</dbReference>
<dbReference type="InterPro" id="IPR001509">
    <property type="entry name" value="Epimerase_deHydtase"/>
</dbReference>
<comment type="caution">
    <text evidence="4">The sequence shown here is derived from an EMBL/GenBank/DDBJ whole genome shotgun (WGS) entry which is preliminary data.</text>
</comment>
<dbReference type="Pfam" id="PF08338">
    <property type="entry name" value="DUF1731"/>
    <property type="match status" value="1"/>
</dbReference>
<evidence type="ECO:0000259" key="2">
    <source>
        <dbReference type="Pfam" id="PF01370"/>
    </source>
</evidence>
<evidence type="ECO:0000256" key="1">
    <source>
        <dbReference type="ARBA" id="ARBA00009353"/>
    </source>
</evidence>
<dbReference type="NCBIfam" id="TIGR01777">
    <property type="entry name" value="yfcH"/>
    <property type="match status" value="1"/>
</dbReference>
<accession>A0A2S7T569</accession>
<dbReference type="AlphaFoldDB" id="A0A2S7T569"/>
<dbReference type="Pfam" id="PF01370">
    <property type="entry name" value="Epimerase"/>
    <property type="match status" value="1"/>
</dbReference>
<keyword evidence="5" id="KW-1185">Reference proteome</keyword>
<dbReference type="OrthoDB" id="9801773at2"/>
<feature type="domain" description="DUF1731" evidence="3">
    <location>
        <begin position="253"/>
        <end position="298"/>
    </location>
</feature>
<proteinExistence type="inferred from homology"/>
<dbReference type="InterPro" id="IPR010099">
    <property type="entry name" value="SDR39U1"/>
</dbReference>
<dbReference type="RefSeq" id="WP_105000231.1">
    <property type="nucleotide sequence ID" value="NZ_MQVX01000001.1"/>
</dbReference>
<evidence type="ECO:0000313" key="5">
    <source>
        <dbReference type="Proteomes" id="UP000239366"/>
    </source>
</evidence>
<evidence type="ECO:0000313" key="4">
    <source>
        <dbReference type="EMBL" id="PQJ14596.1"/>
    </source>
</evidence>
<gene>
    <name evidence="4" type="ORF">BST99_01480</name>
</gene>
<dbReference type="PANTHER" id="PTHR11092:SF0">
    <property type="entry name" value="EPIMERASE FAMILY PROTEIN SDR39U1"/>
    <property type="match status" value="1"/>
</dbReference>